<dbReference type="GO" id="GO:0016747">
    <property type="term" value="F:acyltransferase activity, transferring groups other than amino-acyl groups"/>
    <property type="evidence" value="ECO:0007669"/>
    <property type="project" value="InterPro"/>
</dbReference>
<dbReference type="SUPFAM" id="SSF55729">
    <property type="entry name" value="Acyl-CoA N-acyltransferases (Nat)"/>
    <property type="match status" value="1"/>
</dbReference>
<keyword evidence="2" id="KW-0808">Transferase</keyword>
<dbReference type="InterPro" id="IPR000182">
    <property type="entry name" value="GNAT_dom"/>
</dbReference>
<name>A0A848LY95_9BACT</name>
<protein>
    <submittedName>
        <fullName evidence="2">GNAT family N-acetyltransferase</fullName>
    </submittedName>
</protein>
<accession>A0A848LY95</accession>
<proteinExistence type="predicted"/>
<evidence type="ECO:0000313" key="2">
    <source>
        <dbReference type="EMBL" id="NMO22333.1"/>
    </source>
</evidence>
<sequence length="273" mass="30477">MYEARSLAWRTDLMLRSVRSTVTELGDCVRLETPSDPDFYSGNLLLFPAAPGPGDDERWVRRFREAFAHEPRLQHVMLGWDDPRGERGVVEPFLAKGYTLDEHTVLTARDVQPPPRPLAELDVRPLTSDADWAAATQLHLADEHPPGVPTALYDAFIHRQMARHREVVDAGRGAWFGAFLEGRMVGDLGIFVEDGLGRFQDVGTHPEFRNRGVCGTLVHAASRHAFTRMGARVLVIVAVEDGPAERIYRSVGFQKTERQCMLTLRPGSPAKAT</sequence>
<comment type="caution">
    <text evidence="2">The sequence shown here is derived from an EMBL/GenBank/DDBJ whole genome shotgun (WGS) entry which is preliminary data.</text>
</comment>
<organism evidence="2 3">
    <name type="scientific">Pyxidicoccus fallax</name>
    <dbReference type="NCBI Taxonomy" id="394095"/>
    <lineage>
        <taxon>Bacteria</taxon>
        <taxon>Pseudomonadati</taxon>
        <taxon>Myxococcota</taxon>
        <taxon>Myxococcia</taxon>
        <taxon>Myxococcales</taxon>
        <taxon>Cystobacterineae</taxon>
        <taxon>Myxococcaceae</taxon>
        <taxon>Pyxidicoccus</taxon>
    </lineage>
</organism>
<feature type="domain" description="N-acetyltransferase" evidence="1">
    <location>
        <begin position="121"/>
        <end position="273"/>
    </location>
</feature>
<reference evidence="2 3" key="1">
    <citation type="submission" date="2020-04" db="EMBL/GenBank/DDBJ databases">
        <title>Draft genome of Pyxidicoccus fallax type strain.</title>
        <authorList>
            <person name="Whitworth D.E."/>
        </authorList>
    </citation>
    <scope>NUCLEOTIDE SEQUENCE [LARGE SCALE GENOMIC DNA]</scope>
    <source>
        <strain evidence="2 3">DSM 14698</strain>
    </source>
</reference>
<dbReference type="RefSeq" id="WP_169351481.1">
    <property type="nucleotide sequence ID" value="NZ_JABBJJ010000410.1"/>
</dbReference>
<dbReference type="InterPro" id="IPR016181">
    <property type="entry name" value="Acyl_CoA_acyltransferase"/>
</dbReference>
<dbReference type="Pfam" id="PF00583">
    <property type="entry name" value="Acetyltransf_1"/>
    <property type="match status" value="1"/>
</dbReference>
<dbReference type="Proteomes" id="UP000518300">
    <property type="component" value="Unassembled WGS sequence"/>
</dbReference>
<dbReference type="EMBL" id="JABBJJ010000410">
    <property type="protein sequence ID" value="NMO22333.1"/>
    <property type="molecule type" value="Genomic_DNA"/>
</dbReference>
<evidence type="ECO:0000313" key="3">
    <source>
        <dbReference type="Proteomes" id="UP000518300"/>
    </source>
</evidence>
<dbReference type="AlphaFoldDB" id="A0A848LY95"/>
<dbReference type="Gene3D" id="3.40.630.30">
    <property type="match status" value="1"/>
</dbReference>
<evidence type="ECO:0000259" key="1">
    <source>
        <dbReference type="PROSITE" id="PS51186"/>
    </source>
</evidence>
<dbReference type="PROSITE" id="PS51186">
    <property type="entry name" value="GNAT"/>
    <property type="match status" value="1"/>
</dbReference>
<keyword evidence="3" id="KW-1185">Reference proteome</keyword>
<gene>
    <name evidence="2" type="ORF">HG543_46880</name>
</gene>
<dbReference type="CDD" id="cd04301">
    <property type="entry name" value="NAT_SF"/>
    <property type="match status" value="1"/>
</dbReference>